<feature type="signal peptide" evidence="1">
    <location>
        <begin position="1"/>
        <end position="24"/>
    </location>
</feature>
<reference evidence="3 4" key="1">
    <citation type="submission" date="2018-04" db="EMBL/GenBank/DDBJ databases">
        <title>Genomic Encyclopedia of Type Strains, Phase IV (KMG-IV): sequencing the most valuable type-strain genomes for metagenomic binning, comparative biology and taxonomic classification.</title>
        <authorList>
            <person name="Goeker M."/>
        </authorList>
    </citation>
    <scope>NUCLEOTIDE SEQUENCE [LARGE SCALE GENOMIC DNA]</scope>
    <source>
        <strain evidence="3 4">DSM 20705</strain>
    </source>
</reference>
<name>A0A2U1E4E5_9FIRM</name>
<comment type="caution">
    <text evidence="3">The sequence shown here is derived from an EMBL/GenBank/DDBJ whole genome shotgun (WGS) entry which is preliminary data.</text>
</comment>
<feature type="domain" description="SLH" evidence="2">
    <location>
        <begin position="162"/>
        <end position="230"/>
    </location>
</feature>
<proteinExistence type="predicted"/>
<feature type="chain" id="PRO_5015662064" evidence="1">
    <location>
        <begin position="25"/>
        <end position="684"/>
    </location>
</feature>
<evidence type="ECO:0000313" key="3">
    <source>
        <dbReference type="EMBL" id="PVY94823.1"/>
    </source>
</evidence>
<dbReference type="AlphaFoldDB" id="A0A2U1E4E5"/>
<dbReference type="Pfam" id="PF00395">
    <property type="entry name" value="SLH"/>
    <property type="match status" value="2"/>
</dbReference>
<evidence type="ECO:0000259" key="2">
    <source>
        <dbReference type="PROSITE" id="PS51272"/>
    </source>
</evidence>
<gene>
    <name evidence="3" type="ORF">C7381_10361</name>
</gene>
<protein>
    <submittedName>
        <fullName evidence="3">S-layer family protein</fullName>
    </submittedName>
</protein>
<dbReference type="InterPro" id="IPR001119">
    <property type="entry name" value="SLH_dom"/>
</dbReference>
<dbReference type="Proteomes" id="UP000245793">
    <property type="component" value="Unassembled WGS sequence"/>
</dbReference>
<keyword evidence="4" id="KW-1185">Reference proteome</keyword>
<dbReference type="PROSITE" id="PS51272">
    <property type="entry name" value="SLH"/>
    <property type="match status" value="2"/>
</dbReference>
<organism evidence="3 4">
    <name type="scientific">Ezakiella coagulans</name>
    <dbReference type="NCBI Taxonomy" id="46507"/>
    <lineage>
        <taxon>Bacteria</taxon>
        <taxon>Bacillati</taxon>
        <taxon>Bacillota</taxon>
        <taxon>Tissierellia</taxon>
        <taxon>Ezakiella</taxon>
    </lineage>
</organism>
<feature type="domain" description="SLH" evidence="2">
    <location>
        <begin position="23"/>
        <end position="86"/>
    </location>
</feature>
<accession>A0A2U1E4E5</accession>
<evidence type="ECO:0000256" key="1">
    <source>
        <dbReference type="SAM" id="SignalP"/>
    </source>
</evidence>
<dbReference type="EMBL" id="QEKV01000003">
    <property type="protein sequence ID" value="PVY94823.1"/>
    <property type="molecule type" value="Genomic_DNA"/>
</dbReference>
<evidence type="ECO:0000313" key="4">
    <source>
        <dbReference type="Proteomes" id="UP000245793"/>
    </source>
</evidence>
<keyword evidence="1" id="KW-0732">Signal</keyword>
<sequence length="684" mass="77787">MNKKITKFVAIAAAVLMLPVTTFAANFKDIKDTYWAKSYIEQCADLGFINGFPDGKFKPNEPVRFTELIKMLSNFLNVSEADMQSAESTYGPTLNSVKPTPWVRPYLLKCLQKKVVSLELLNSAAKKGTPSMIKDNAQYQMSRISAVDLFFNAMGLDKVPTALQYKDSNVLIKNYADQIPKIGALQKAGVLSTQGDESGNFRPKSTITRAEVSKMLYVAYAYIEQNGNKLNDTTVTPVPSTPSVPSNLENVMGVVKSIFGMGNGQNFISINTPNNELKVYNFPANANVTVNGQTSNASNVKEGMEAVLTISGETVYNGEFKDAIKEINGTIKEIRSNNYDTKIEYKENNSTKTITLDFRNADIKLDGKTARFDQLREGYEVKVTYSQDKATKVEAKKNINFAGFFEKFEYDSRSRKYRVYYRPDYNSSRTDYYELDNYVYINKSNRSVDARELTRNNSNKYFVKGQPVSFEFYRGSNDIVTGIYYDFDGNVRDGNIYGYIYNDVRRNYSTMDVSPKLYKDTRRNEYVSINVDSYTDVYAYNSNRRLDLTYLRRDMLVNIKMKNGVATSIEILNNAYDGIPAGTYVGELYQIYSRDGYIDLDTSRNSSYYSYDNAKIQNGSNQIPIDDYKTKFYLDGKAMTITQMMQAIENRSYNVYFEAVVKVELKDGKYIATEVNAKTTPFNY</sequence>
<dbReference type="RefSeq" id="WP_165803575.1">
    <property type="nucleotide sequence ID" value="NZ_QEKV01000003.1"/>
</dbReference>